<dbReference type="GO" id="GO:0006835">
    <property type="term" value="P:dicarboxylic acid transport"/>
    <property type="evidence" value="ECO:0007669"/>
    <property type="project" value="TreeGrafter"/>
</dbReference>
<comment type="caution">
    <text evidence="9">The sequence shown here is derived from an EMBL/GenBank/DDBJ whole genome shotgun (WGS) entry which is preliminary data.</text>
</comment>
<feature type="transmembrane region" description="Helical" evidence="8">
    <location>
        <begin position="79"/>
        <end position="100"/>
    </location>
</feature>
<evidence type="ECO:0000256" key="6">
    <source>
        <dbReference type="ARBA" id="ARBA00022989"/>
    </source>
</evidence>
<keyword evidence="6 8" id="KW-1133">Transmembrane helix</keyword>
<dbReference type="Gene3D" id="1.10.3860.10">
    <property type="entry name" value="Sodium:dicarboxylate symporter"/>
    <property type="match status" value="1"/>
</dbReference>
<accession>A0A432W5B0</accession>
<feature type="transmembrane region" description="Helical" evidence="8">
    <location>
        <begin position="180"/>
        <end position="199"/>
    </location>
</feature>
<keyword evidence="10" id="KW-1185">Reference proteome</keyword>
<keyword evidence="2" id="KW-0813">Transport</keyword>
<evidence type="ECO:0000256" key="5">
    <source>
        <dbReference type="ARBA" id="ARBA00022847"/>
    </source>
</evidence>
<dbReference type="GO" id="GO:0005886">
    <property type="term" value="C:plasma membrane"/>
    <property type="evidence" value="ECO:0007669"/>
    <property type="project" value="UniProtKB-SubCell"/>
</dbReference>
<evidence type="ECO:0000313" key="9">
    <source>
        <dbReference type="EMBL" id="RUO25250.1"/>
    </source>
</evidence>
<dbReference type="PRINTS" id="PR00173">
    <property type="entry name" value="EDTRNSPORT"/>
</dbReference>
<organism evidence="9 10">
    <name type="scientific">Aliidiomarina minuta</name>
    <dbReference type="NCBI Taxonomy" id="880057"/>
    <lineage>
        <taxon>Bacteria</taxon>
        <taxon>Pseudomonadati</taxon>
        <taxon>Pseudomonadota</taxon>
        <taxon>Gammaproteobacteria</taxon>
        <taxon>Alteromonadales</taxon>
        <taxon>Idiomarinaceae</taxon>
        <taxon>Aliidiomarina</taxon>
    </lineage>
</organism>
<dbReference type="PANTHER" id="PTHR42865:SF7">
    <property type="entry name" value="PROTON_GLUTAMATE-ASPARTATE SYMPORTER"/>
    <property type="match status" value="1"/>
</dbReference>
<protein>
    <submittedName>
        <fullName evidence="9">Dicarboxylate/amino acid:cation symporter</fullName>
    </submittedName>
</protein>
<dbReference type="FunFam" id="1.10.3860.10:FF:000001">
    <property type="entry name" value="C4-dicarboxylate transport protein"/>
    <property type="match status" value="1"/>
</dbReference>
<dbReference type="RefSeq" id="WP_126801947.1">
    <property type="nucleotide sequence ID" value="NZ_PIPL01000001.1"/>
</dbReference>
<dbReference type="EMBL" id="PIPL01000001">
    <property type="protein sequence ID" value="RUO25250.1"/>
    <property type="molecule type" value="Genomic_DNA"/>
</dbReference>
<keyword evidence="3" id="KW-1003">Cell membrane</keyword>
<feature type="transmembrane region" description="Helical" evidence="8">
    <location>
        <begin position="347"/>
        <end position="369"/>
    </location>
</feature>
<evidence type="ECO:0000256" key="3">
    <source>
        <dbReference type="ARBA" id="ARBA00022475"/>
    </source>
</evidence>
<dbReference type="InterPro" id="IPR001991">
    <property type="entry name" value="Na-dicarboxylate_symporter"/>
</dbReference>
<keyword evidence="4 8" id="KW-0812">Transmembrane</keyword>
<keyword evidence="7 8" id="KW-0472">Membrane</keyword>
<evidence type="ECO:0000256" key="4">
    <source>
        <dbReference type="ARBA" id="ARBA00022692"/>
    </source>
</evidence>
<dbReference type="AlphaFoldDB" id="A0A432W5B0"/>
<comment type="subcellular location">
    <subcellularLocation>
        <location evidence="1">Cell membrane</location>
        <topology evidence="1">Multi-pass membrane protein</topology>
    </subcellularLocation>
</comment>
<evidence type="ECO:0000256" key="7">
    <source>
        <dbReference type="ARBA" id="ARBA00023136"/>
    </source>
</evidence>
<evidence type="ECO:0000256" key="8">
    <source>
        <dbReference type="SAM" id="Phobius"/>
    </source>
</evidence>
<dbReference type="GO" id="GO:0015293">
    <property type="term" value="F:symporter activity"/>
    <property type="evidence" value="ECO:0007669"/>
    <property type="project" value="UniProtKB-KW"/>
</dbReference>
<gene>
    <name evidence="9" type="ORF">CWE09_00465</name>
</gene>
<name>A0A432W5B0_9GAMM</name>
<dbReference type="PANTHER" id="PTHR42865">
    <property type="entry name" value="PROTON/GLUTAMATE-ASPARTATE SYMPORTER"/>
    <property type="match status" value="1"/>
</dbReference>
<dbReference type="OrthoDB" id="9766690at2"/>
<proteinExistence type="predicted"/>
<dbReference type="Pfam" id="PF00375">
    <property type="entry name" value="SDF"/>
    <property type="match status" value="1"/>
</dbReference>
<feature type="transmembrane region" description="Helical" evidence="8">
    <location>
        <begin position="45"/>
        <end position="67"/>
    </location>
</feature>
<evidence type="ECO:0000256" key="1">
    <source>
        <dbReference type="ARBA" id="ARBA00004651"/>
    </source>
</evidence>
<dbReference type="SUPFAM" id="SSF118215">
    <property type="entry name" value="Proton glutamate symport protein"/>
    <property type="match status" value="1"/>
</dbReference>
<keyword evidence="5" id="KW-0769">Symport</keyword>
<evidence type="ECO:0000256" key="2">
    <source>
        <dbReference type="ARBA" id="ARBA00022448"/>
    </source>
</evidence>
<dbReference type="InterPro" id="IPR036458">
    <property type="entry name" value="Na:dicarbo_symporter_sf"/>
</dbReference>
<reference evidence="9 10" key="1">
    <citation type="journal article" date="2011" name="Front. Microbiol.">
        <title>Genomic signatures of strain selection and enhancement in Bacillus atrophaeus var. globigii, a historical biowarfare simulant.</title>
        <authorList>
            <person name="Gibbons H.S."/>
            <person name="Broomall S.M."/>
            <person name="McNew L.A."/>
            <person name="Daligault H."/>
            <person name="Chapman C."/>
            <person name="Bruce D."/>
            <person name="Karavis M."/>
            <person name="Krepps M."/>
            <person name="McGregor P.A."/>
            <person name="Hong C."/>
            <person name="Park K.H."/>
            <person name="Akmal A."/>
            <person name="Feldman A."/>
            <person name="Lin J.S."/>
            <person name="Chang W.E."/>
            <person name="Higgs B.W."/>
            <person name="Demirev P."/>
            <person name="Lindquist J."/>
            <person name="Liem A."/>
            <person name="Fochler E."/>
            <person name="Read T.D."/>
            <person name="Tapia R."/>
            <person name="Johnson S."/>
            <person name="Bishop-Lilly K.A."/>
            <person name="Detter C."/>
            <person name="Han C."/>
            <person name="Sozhamannan S."/>
            <person name="Rosenzweig C.N."/>
            <person name="Skowronski E.W."/>
        </authorList>
    </citation>
    <scope>NUCLEOTIDE SEQUENCE [LARGE SCALE GENOMIC DNA]</scope>
    <source>
        <strain evidence="9 10">MLST1</strain>
    </source>
</reference>
<evidence type="ECO:0000313" key="10">
    <source>
        <dbReference type="Proteomes" id="UP000288293"/>
    </source>
</evidence>
<feature type="transmembrane region" description="Helical" evidence="8">
    <location>
        <begin position="142"/>
        <end position="159"/>
    </location>
</feature>
<feature type="transmembrane region" description="Helical" evidence="8">
    <location>
        <begin position="211"/>
        <end position="233"/>
    </location>
</feature>
<dbReference type="Proteomes" id="UP000288293">
    <property type="component" value="Unassembled WGS sequence"/>
</dbReference>
<sequence length="419" mass="44444">MIKIWFAIPFWQRVLGGFAAGALLGVVAADTAVQMQPLGQLFIQAIQMLVVPLIFCAIVSAITSLQAHTNVARLATKTIGLFLFTAFLASLIGLGVGTAFDLTPATELTAAEVTERDIPAFSQVLLNFVPSNPFAAMVEGRVLQIIVFAALVGIAINQLKEKAEPARAFFSSGADIMFQITRMVLELTPIGVFGLMAWVVGSYGLETLMPLGKFIVAIYVACLIHIVFVYGALVKFGARMNPWHFLKAIFSTQVVAYTTSSSYGTLPATYKTTTERLGVNKDYASFSLPLGATINMDGCGGIYPAIAAIFIAHLYGIPLGVTEYIIITLTATIAAVGTAGVPGSAMVMLTVTLTAVGLPLEGIAFIAAVDRIIDMMRTATNVTGDMVVSSVVARSEGLIDDSVVLDTESAELTEARESH</sequence>